<evidence type="ECO:0000256" key="3">
    <source>
        <dbReference type="ARBA" id="ARBA00009935"/>
    </source>
</evidence>
<reference evidence="17" key="2">
    <citation type="submission" date="2025-08" db="UniProtKB">
        <authorList>
            <consortium name="Ensembl"/>
        </authorList>
    </citation>
    <scope>IDENTIFICATION</scope>
</reference>
<comment type="pathway">
    <text evidence="2">Porphyrin-containing compound metabolism; protoporphyrin-IX biosynthesis; coproporphyrinogen-III from 5-aminolevulinate: step 4/4.</text>
</comment>
<dbReference type="InterPro" id="IPR038071">
    <property type="entry name" value="UROD/MetE-like_sf"/>
</dbReference>
<evidence type="ECO:0000256" key="6">
    <source>
        <dbReference type="ARBA" id="ARBA00014308"/>
    </source>
</evidence>
<comment type="function">
    <text evidence="12">Catalyzes the sequential decarboxylation of the four acetate side chains of uroporphyrinogen to form coproporphyrinogen and participates in the fifth step in the heme biosynthetic pathway. Isomer I or isomer III of uroporphyrinogen may serve as substrate, but only coproporphyrinogen III can ultimately be converted to heme. In vitro also decarboxylates pentacarboxylate porphyrinogen I.</text>
</comment>
<dbReference type="GO" id="GO:0004853">
    <property type="term" value="F:uroporphyrinogen decarboxylase activity"/>
    <property type="evidence" value="ECO:0007669"/>
    <property type="project" value="UniProtKB-EC"/>
</dbReference>
<evidence type="ECO:0000256" key="9">
    <source>
        <dbReference type="ARBA" id="ARBA00023133"/>
    </source>
</evidence>
<evidence type="ECO:0000256" key="14">
    <source>
        <dbReference type="ARBA" id="ARBA00048411"/>
    </source>
</evidence>
<dbReference type="EC" id="4.1.1.37" evidence="5"/>
<feature type="domain" description="Uroporphyrinogen decarboxylase (URO-D)" evidence="16">
    <location>
        <begin position="152"/>
        <end position="168"/>
    </location>
</feature>
<evidence type="ECO:0000259" key="16">
    <source>
        <dbReference type="PROSITE" id="PS00907"/>
    </source>
</evidence>
<keyword evidence="10" id="KW-0456">Lyase</keyword>
<reference evidence="17" key="1">
    <citation type="submission" date="2019-03" db="EMBL/GenBank/DDBJ databases">
        <title>Genome sequencing and reference-guided assembly of Black Bengal Goat (Capra hircus).</title>
        <authorList>
            <person name="Siddiki A.Z."/>
            <person name="Baten A."/>
            <person name="Billah M."/>
            <person name="Alam M.A.U."/>
            <person name="Shawrob K.S.M."/>
            <person name="Saha S."/>
            <person name="Chowdhury M."/>
            <person name="Rahman A.H."/>
            <person name="Stear M."/>
            <person name="Miah G."/>
            <person name="Das G.B."/>
            <person name="Hossain M.M."/>
            <person name="Kumkum M."/>
            <person name="Islam M.S."/>
            <person name="Mollah A.M."/>
            <person name="Ahsan A."/>
            <person name="Tusar F."/>
            <person name="Khan M.K.I."/>
        </authorList>
    </citation>
    <scope>NUCLEOTIDE SEQUENCE [LARGE SCALE GENOMIC DNA]</scope>
</reference>
<evidence type="ECO:0000256" key="12">
    <source>
        <dbReference type="ARBA" id="ARBA00045708"/>
    </source>
</evidence>
<evidence type="ECO:0000256" key="5">
    <source>
        <dbReference type="ARBA" id="ARBA00012288"/>
    </source>
</evidence>
<dbReference type="UniPathway" id="UPA00251">
    <property type="reaction ID" value="UER00321"/>
</dbReference>
<keyword evidence="11" id="KW-0627">Porphyrin biosynthesis</keyword>
<comment type="catalytic activity">
    <reaction evidence="13">
        <text>uroporphyrinogen I + 4 H(+) = coproporphyrinogen I + 4 CO2</text>
        <dbReference type="Rhea" id="RHEA:31239"/>
        <dbReference type="ChEBI" id="CHEBI:15378"/>
        <dbReference type="ChEBI" id="CHEBI:16526"/>
        <dbReference type="ChEBI" id="CHEBI:62626"/>
        <dbReference type="ChEBI" id="CHEBI:62631"/>
    </reaction>
    <physiologicalReaction direction="left-to-right" evidence="13">
        <dbReference type="Rhea" id="RHEA:31240"/>
    </physiologicalReaction>
</comment>
<dbReference type="InterPro" id="IPR000257">
    <property type="entry name" value="Uroporphyrinogen_deCOase"/>
</dbReference>
<evidence type="ECO:0000256" key="11">
    <source>
        <dbReference type="ARBA" id="ARBA00023244"/>
    </source>
</evidence>
<dbReference type="InterPro" id="IPR006361">
    <property type="entry name" value="Uroporphyrinogen_deCO2ase_HemE"/>
</dbReference>
<evidence type="ECO:0000256" key="13">
    <source>
        <dbReference type="ARBA" id="ARBA00047341"/>
    </source>
</evidence>
<evidence type="ECO:0000259" key="15">
    <source>
        <dbReference type="PROSITE" id="PS00906"/>
    </source>
</evidence>
<evidence type="ECO:0000256" key="1">
    <source>
        <dbReference type="ARBA" id="ARBA00004514"/>
    </source>
</evidence>
<evidence type="ECO:0000256" key="4">
    <source>
        <dbReference type="ARBA" id="ARBA00011738"/>
    </source>
</evidence>
<keyword evidence="9" id="KW-0350">Heme biosynthesis</keyword>
<comment type="similarity">
    <text evidence="3">Belongs to the uroporphyrinogen decarboxylase family.</text>
</comment>
<dbReference type="PANTHER" id="PTHR21091">
    <property type="entry name" value="METHYLTETRAHYDROFOLATE:HOMOCYSTEINE METHYLTRANSFERASE RELATED"/>
    <property type="match status" value="1"/>
</dbReference>
<accession>A0A8C2RPC5</accession>
<evidence type="ECO:0000256" key="10">
    <source>
        <dbReference type="ARBA" id="ARBA00023239"/>
    </source>
</evidence>
<protein>
    <recommendedName>
        <fullName evidence="6">Uroporphyrinogen decarboxylase</fullName>
        <ecNumber evidence="5">4.1.1.37</ecNumber>
    </recommendedName>
</protein>
<feature type="domain" description="Uroporphyrinogen decarboxylase (URO-D)" evidence="15">
    <location>
        <begin position="41"/>
        <end position="50"/>
    </location>
</feature>
<comment type="subcellular location">
    <subcellularLocation>
        <location evidence="1">Cytoplasm</location>
        <location evidence="1">Cytosol</location>
    </subcellularLocation>
</comment>
<dbReference type="Ensembl" id="ENSCHIT00010044662.1">
    <property type="protein sequence ID" value="ENSCHIP00010031750.1"/>
    <property type="gene ID" value="ENSCHIG00010023045.1"/>
</dbReference>
<dbReference type="PROSITE" id="PS00907">
    <property type="entry name" value="UROD_2"/>
    <property type="match status" value="1"/>
</dbReference>
<keyword evidence="7" id="KW-0963">Cytoplasm</keyword>
<dbReference type="GO" id="GO:0005829">
    <property type="term" value="C:cytosol"/>
    <property type="evidence" value="ECO:0007669"/>
    <property type="project" value="UniProtKB-SubCell"/>
</dbReference>
<dbReference type="CDD" id="cd00717">
    <property type="entry name" value="URO-D"/>
    <property type="match status" value="1"/>
</dbReference>
<dbReference type="Pfam" id="PF01208">
    <property type="entry name" value="URO-D"/>
    <property type="match status" value="2"/>
</dbReference>
<dbReference type="AlphaFoldDB" id="A0A8C2RPC5"/>
<comment type="subunit">
    <text evidence="4">Homodimer.</text>
</comment>
<dbReference type="Gene3D" id="3.20.20.210">
    <property type="match status" value="2"/>
</dbReference>
<keyword evidence="8" id="KW-0210">Decarboxylase</keyword>
<dbReference type="GO" id="GO:0006782">
    <property type="term" value="P:protoporphyrinogen IX biosynthetic process"/>
    <property type="evidence" value="ECO:0007669"/>
    <property type="project" value="UniProtKB-UniPathway"/>
</dbReference>
<sequence>PESSSLGICSYTLLPQPQGFPELKNDTFLRAAWGEETDYTPVWCMRQAGRYLPEFRETRAFHSPFPPSWHGLNRSHYPGVTGWEPRCFLPCQALGMEVTMVPGKGPSFPEPLREERDLERLRDPATVASELGYVFQAITLTRQQLAGRVPLIGFAGAPWTLMTYMVEGGGSSTMSQAKRWLYQRPQASHQLLRILTDALVPYLVGQVAAGAQIIFAKDGHFALEELAQAGYEVVGLDWTVAPEKARERVGKTVTLQGNLDPCALYASEEEIGKLMLNDFGPQRYIANLGHGLYPDMDPEHVGAFVDAVHKHSRLLRQN</sequence>
<dbReference type="PROSITE" id="PS00906">
    <property type="entry name" value="UROD_1"/>
    <property type="match status" value="1"/>
</dbReference>
<evidence type="ECO:0000256" key="8">
    <source>
        <dbReference type="ARBA" id="ARBA00022793"/>
    </source>
</evidence>
<evidence type="ECO:0000256" key="7">
    <source>
        <dbReference type="ARBA" id="ARBA00022490"/>
    </source>
</evidence>
<name>A0A8C2RPC5_CAPHI</name>
<dbReference type="FunFam" id="3.20.20.210:FF:000008">
    <property type="entry name" value="Uroporphyrinogen decarboxylase"/>
    <property type="match status" value="2"/>
</dbReference>
<evidence type="ECO:0000256" key="2">
    <source>
        <dbReference type="ARBA" id="ARBA00004804"/>
    </source>
</evidence>
<organism evidence="17">
    <name type="scientific">Capra hircus</name>
    <name type="common">Goat</name>
    <dbReference type="NCBI Taxonomy" id="9925"/>
    <lineage>
        <taxon>Eukaryota</taxon>
        <taxon>Metazoa</taxon>
        <taxon>Chordata</taxon>
        <taxon>Craniata</taxon>
        <taxon>Vertebrata</taxon>
        <taxon>Euteleostomi</taxon>
        <taxon>Mammalia</taxon>
        <taxon>Eutheria</taxon>
        <taxon>Laurasiatheria</taxon>
        <taxon>Artiodactyla</taxon>
        <taxon>Ruminantia</taxon>
        <taxon>Pecora</taxon>
        <taxon>Bovidae</taxon>
        <taxon>Caprinae</taxon>
        <taxon>Capra</taxon>
    </lineage>
</organism>
<evidence type="ECO:0000313" key="17">
    <source>
        <dbReference type="Ensembl" id="ENSCHIP00010031750.1"/>
    </source>
</evidence>
<dbReference type="SUPFAM" id="SSF51726">
    <property type="entry name" value="UROD/MetE-like"/>
    <property type="match status" value="1"/>
</dbReference>
<dbReference type="PANTHER" id="PTHR21091:SF169">
    <property type="entry name" value="UROPORPHYRINOGEN DECARBOXYLASE"/>
    <property type="match status" value="1"/>
</dbReference>
<proteinExistence type="inferred from homology"/>
<comment type="catalytic activity">
    <reaction evidence="14">
        <text>uroporphyrinogen III + 4 H(+) = coproporphyrinogen III + 4 CO2</text>
        <dbReference type="Rhea" id="RHEA:19865"/>
        <dbReference type="ChEBI" id="CHEBI:15378"/>
        <dbReference type="ChEBI" id="CHEBI:16526"/>
        <dbReference type="ChEBI" id="CHEBI:57308"/>
        <dbReference type="ChEBI" id="CHEBI:57309"/>
        <dbReference type="EC" id="4.1.1.37"/>
    </reaction>
    <physiologicalReaction direction="left-to-right" evidence="14">
        <dbReference type="Rhea" id="RHEA:19866"/>
    </physiologicalReaction>
</comment>